<dbReference type="PANTHER" id="PTHR34144">
    <property type="entry name" value="CHROMOSOME 8, WHOLE GENOME SHOTGUN SEQUENCE"/>
    <property type="match status" value="1"/>
</dbReference>
<dbReference type="InterPro" id="IPR021047">
    <property type="entry name" value="Mannosyltransferase_CMT1"/>
</dbReference>
<organism evidence="1 2">
    <name type="scientific">Didymosphaeria variabile</name>
    <dbReference type="NCBI Taxonomy" id="1932322"/>
    <lineage>
        <taxon>Eukaryota</taxon>
        <taxon>Fungi</taxon>
        <taxon>Dikarya</taxon>
        <taxon>Ascomycota</taxon>
        <taxon>Pezizomycotina</taxon>
        <taxon>Dothideomycetes</taxon>
        <taxon>Pleosporomycetidae</taxon>
        <taxon>Pleosporales</taxon>
        <taxon>Massarineae</taxon>
        <taxon>Didymosphaeriaceae</taxon>
        <taxon>Didymosphaeria</taxon>
    </lineage>
</organism>
<comment type="caution">
    <text evidence="1">The sequence shown here is derived from an EMBL/GenBank/DDBJ whole genome shotgun (WGS) entry which is preliminary data.</text>
</comment>
<evidence type="ECO:0000313" key="1">
    <source>
        <dbReference type="EMBL" id="KAJ4345705.1"/>
    </source>
</evidence>
<evidence type="ECO:0000313" key="2">
    <source>
        <dbReference type="Proteomes" id="UP001140513"/>
    </source>
</evidence>
<proteinExistence type="predicted"/>
<name>A0A9W9C5R6_9PLEO</name>
<dbReference type="AlphaFoldDB" id="A0A9W9C5R6"/>
<reference evidence="1" key="1">
    <citation type="submission" date="2022-10" db="EMBL/GenBank/DDBJ databases">
        <title>Tapping the CABI collections for fungal endophytes: first genome assemblies for Collariella, Neodidymelliopsis, Ascochyta clinopodiicola, Didymella pomorum, Didymosphaeria variabile, Neocosmospora piperis and Neocucurbitaria cava.</title>
        <authorList>
            <person name="Hill R."/>
        </authorList>
    </citation>
    <scope>NUCLEOTIDE SEQUENCE</scope>
    <source>
        <strain evidence="1">IMI 356815</strain>
    </source>
</reference>
<dbReference type="Pfam" id="PF11735">
    <property type="entry name" value="CAP59_mtransfer"/>
    <property type="match status" value="1"/>
</dbReference>
<dbReference type="Proteomes" id="UP001140513">
    <property type="component" value="Unassembled WGS sequence"/>
</dbReference>
<accession>A0A9W9C5R6</accession>
<evidence type="ECO:0008006" key="3">
    <source>
        <dbReference type="Google" id="ProtNLM"/>
    </source>
</evidence>
<dbReference type="EMBL" id="JAPEUX010000009">
    <property type="protein sequence ID" value="KAJ4345705.1"/>
    <property type="molecule type" value="Genomic_DNA"/>
</dbReference>
<dbReference type="PANTHER" id="PTHR34144:SF5">
    <property type="entry name" value="ALPHA-1,3-MANNOSYLTRANSFERASE CMT1"/>
    <property type="match status" value="1"/>
</dbReference>
<gene>
    <name evidence="1" type="ORF">N0V89_011840</name>
</gene>
<dbReference type="GeneID" id="80915370"/>
<keyword evidence="2" id="KW-1185">Reference proteome</keyword>
<protein>
    <recommendedName>
        <fullName evidence="3">Alpha-1,3-mannosyltransferase CMT1</fullName>
    </recommendedName>
</protein>
<dbReference type="OrthoDB" id="262547at2759"/>
<sequence length="483" mass="54427">MVQFNSSNKVLRSGLLAVAVTTFITLLFFLARSERVSASVSLLKLGSHTTPQCSSPAEKDTANATVPSIVTVTVEPTPSATPTTVRSILPPKQGNPALLNVAPYYVKAMFDPNDNTFQKLDCPLTTSISKRYAYLQTAPATPSRPKYFFALDLYQVAHALPQLIGSIMQAIIFLGPHNCALSIVEGRSTDGTYEVLRSLAPQLEDLGVPYFLQLSDLSPQRQNPERIVLLAELRNLALRDLYEHPSDYADDTTIIFSNDVYICTEDILEIVHQQHFQNAHMTCGMDWANGTNPETPRLYDTWIARSMTGDTFYKDMMDWDKGFFPDHPPTRQRWSRYLPVQVFSCWNGIVALTAKPFMDGTMRFRGVDGLEREKVNEECYQGEPNLLTKDMWYLGYNRIATLPTITTAYDYWDAHNAREARGSVGLHVLLQNGTAEEKIRWQEKPPSKFHCIPAGRDSEWVPWDQNCAAIYGARRNVTQKLAP</sequence>
<dbReference type="RefSeq" id="XP_056065869.1">
    <property type="nucleotide sequence ID" value="XM_056220566.1"/>
</dbReference>